<dbReference type="AlphaFoldDB" id="A0A6I9YY14"/>
<feature type="region of interest" description="Disordered" evidence="1">
    <location>
        <begin position="478"/>
        <end position="503"/>
    </location>
</feature>
<feature type="compositionally biased region" description="Polar residues" evidence="1">
    <location>
        <begin position="230"/>
        <end position="244"/>
    </location>
</feature>
<evidence type="ECO:0000259" key="2">
    <source>
        <dbReference type="Pfam" id="PF13873"/>
    </source>
</evidence>
<sequence length="503" mass="56113">MQTVSAQDSMFPSAVASEQWGVQFDPSPSTSSAASLAAAPGRKRKANFSNDETEALVWNVVRYFGALYGTDTFRAHPVRRKQLWSQIQSHVNFLGYTERSVDDLKHKWRDLRLDVKKKITTKEPPAGTPYGQRLTPLEKMVASTFLQPTHDPEPDIVLDPAGSGPEVQIPETSTMSPPVRNYSLVSYSSEEEEGEGPDGDDGLDLRFSAEENQEFSNQQAMLLDHCNLQGSLTSEPEDTLTQAGGHSEWGHGGCAVQGPQAEEEESRPPNTDLGSFPQGLMGPAWEKRPYENQQGQPPISPLGTGEVSEESPPPLSPCADEVSPSHSLPRGIGGSRPRENRRDPYRATLHRLMEMEDQWDQLYHQELAMWQGEREQQRQEQSRDRDLQLQLLSVLTEIRDELRCLRQERAASRQELASQTCPEFTSPCLCLNPEMPLPKPPSEYVPLFYPGKPESCLAEASFLNGGWGERGIGLRGPQGIFRRGRGRPRGSASRPKRLLMSNR</sequence>
<keyword evidence="3" id="KW-1185">Reference proteome</keyword>
<dbReference type="Pfam" id="PF13873">
    <property type="entry name" value="Myb_DNA-bind_5"/>
    <property type="match status" value="1"/>
</dbReference>
<gene>
    <name evidence="4" type="primary">LOC106554355</name>
</gene>
<evidence type="ECO:0000256" key="1">
    <source>
        <dbReference type="SAM" id="MobiDB-lite"/>
    </source>
</evidence>
<dbReference type="RefSeq" id="XP_013928480.1">
    <property type="nucleotide sequence ID" value="XM_014073005.1"/>
</dbReference>
<dbReference type="PANTHER" id="PTHR23098">
    <property type="entry name" value="AGAP001331-PA-RELATED"/>
    <property type="match status" value="1"/>
</dbReference>
<accession>A0A6I9YY14</accession>
<proteinExistence type="predicted"/>
<feature type="domain" description="Myb/SANT-like DNA-binding" evidence="2">
    <location>
        <begin position="44"/>
        <end position="120"/>
    </location>
</feature>
<dbReference type="PANTHER" id="PTHR23098:SF17">
    <property type="entry name" value="MYB_SANT-LIKE DNA-BINDING DOMAIN-CONTAINING PROTEIN"/>
    <property type="match status" value="1"/>
</dbReference>
<feature type="compositionally biased region" description="Low complexity" evidence="1">
    <location>
        <begin position="26"/>
        <end position="40"/>
    </location>
</feature>
<feature type="region of interest" description="Disordered" evidence="1">
    <location>
        <begin position="148"/>
        <end position="180"/>
    </location>
</feature>
<evidence type="ECO:0000313" key="3">
    <source>
        <dbReference type="Proteomes" id="UP000504617"/>
    </source>
</evidence>
<feature type="region of interest" description="Disordered" evidence="1">
    <location>
        <begin position="230"/>
        <end position="343"/>
    </location>
</feature>
<dbReference type="Proteomes" id="UP000504617">
    <property type="component" value="Unplaced"/>
</dbReference>
<dbReference type="GeneID" id="106554355"/>
<feature type="compositionally biased region" description="Acidic residues" evidence="1">
    <location>
        <begin position="189"/>
        <end position="202"/>
    </location>
</feature>
<evidence type="ECO:0000313" key="4">
    <source>
        <dbReference type="RefSeq" id="XP_013928480.1"/>
    </source>
</evidence>
<organism evidence="3 4">
    <name type="scientific">Thamnophis sirtalis</name>
    <dbReference type="NCBI Taxonomy" id="35019"/>
    <lineage>
        <taxon>Eukaryota</taxon>
        <taxon>Metazoa</taxon>
        <taxon>Chordata</taxon>
        <taxon>Craniata</taxon>
        <taxon>Vertebrata</taxon>
        <taxon>Euteleostomi</taxon>
        <taxon>Lepidosauria</taxon>
        <taxon>Squamata</taxon>
        <taxon>Bifurcata</taxon>
        <taxon>Unidentata</taxon>
        <taxon>Episquamata</taxon>
        <taxon>Toxicofera</taxon>
        <taxon>Serpentes</taxon>
        <taxon>Colubroidea</taxon>
        <taxon>Colubridae</taxon>
        <taxon>Natricinae</taxon>
        <taxon>Thamnophis</taxon>
    </lineage>
</organism>
<protein>
    <submittedName>
        <fullName evidence="4">Uncharacterized protein LOC106554355</fullName>
    </submittedName>
</protein>
<reference evidence="4" key="1">
    <citation type="submission" date="2025-08" db="UniProtKB">
        <authorList>
            <consortium name="RefSeq"/>
        </authorList>
    </citation>
    <scope>IDENTIFICATION</scope>
    <source>
        <tissue evidence="4">Skeletal muscle</tissue>
    </source>
</reference>
<dbReference type="OrthoDB" id="9940550at2759"/>
<feature type="region of interest" description="Disordered" evidence="1">
    <location>
        <begin position="186"/>
        <end position="205"/>
    </location>
</feature>
<dbReference type="GO" id="GO:0005634">
    <property type="term" value="C:nucleus"/>
    <property type="evidence" value="ECO:0007669"/>
    <property type="project" value="TreeGrafter"/>
</dbReference>
<dbReference type="InterPro" id="IPR028002">
    <property type="entry name" value="Myb_DNA-bind_5"/>
</dbReference>
<dbReference type="KEGG" id="tsr:106554355"/>
<name>A0A6I9YY14_9SAUR</name>
<feature type="region of interest" description="Disordered" evidence="1">
    <location>
        <begin position="22"/>
        <end position="45"/>
    </location>
</feature>